<keyword evidence="8" id="KW-1133">Transmembrane helix</keyword>
<evidence type="ECO:0000313" key="16">
    <source>
        <dbReference type="RefSeq" id="XP_007535697.2"/>
    </source>
</evidence>
<comment type="pathway">
    <text evidence="2">Protein modification; protein glycosylation.</text>
</comment>
<dbReference type="AlphaFoldDB" id="A0A1S3AIP9"/>
<dbReference type="InParanoid" id="A0A1S3AIP9"/>
<evidence type="ECO:0000256" key="8">
    <source>
        <dbReference type="ARBA" id="ARBA00022989"/>
    </source>
</evidence>
<organism evidence="15 16">
    <name type="scientific">Erinaceus europaeus</name>
    <name type="common">Western European hedgehog</name>
    <dbReference type="NCBI Taxonomy" id="9365"/>
    <lineage>
        <taxon>Eukaryota</taxon>
        <taxon>Metazoa</taxon>
        <taxon>Chordata</taxon>
        <taxon>Craniata</taxon>
        <taxon>Vertebrata</taxon>
        <taxon>Euteleostomi</taxon>
        <taxon>Mammalia</taxon>
        <taxon>Eutheria</taxon>
        <taxon>Laurasiatheria</taxon>
        <taxon>Eulipotyphla</taxon>
        <taxon>Erinaceidae</taxon>
        <taxon>Erinaceinae</taxon>
        <taxon>Erinaceus</taxon>
    </lineage>
</organism>
<dbReference type="PANTHER" id="PTHR11214:SF265">
    <property type="entry name" value="BETA-1,3-GALACTOSYLTRANSFERASE 5"/>
    <property type="match status" value="1"/>
</dbReference>
<comment type="similarity">
    <text evidence="3 14">Belongs to the glycosyltransferase 31 family.</text>
</comment>
<keyword evidence="6" id="KW-0812">Transmembrane</keyword>
<accession>A0A1S3AIP9</accession>
<evidence type="ECO:0000256" key="13">
    <source>
        <dbReference type="ARBA" id="ARBA00048834"/>
    </source>
</evidence>
<name>A0A1S3AIP9_ERIEU</name>
<sequence length="311" mass="35813">MTSLKMKVTYLSLVLLGALCLYFIISKLTSSKEKPYVFKKGDGKFLQLPEINCKQNPPFLVLLVASAQDQVLARSVIRNTWGRERLVRGKRINTLFLLGAGPKKHIAGEVSQEGHLHRDIIQKDFVDTYYNLTLKTLMGMEWVHRFCPQAAFVMKTDTDMFVNVYYLTDLLLQKNRAAQFFTGFLKMNEFPIRKKYNKWFVSKFEYPWDKYPPFCSGTGYVFSSDIARLVYNVSESVPFLKLEDVFVGLCLARLGVRPQPLHTEQTFFPEGLSFSPCRFRKVVACHFVRPQDLLSYWHALERSLGDACPGA</sequence>
<keyword evidence="4 14" id="KW-0328">Glycosyltransferase</keyword>
<dbReference type="GO" id="GO:0005783">
    <property type="term" value="C:endoplasmic reticulum"/>
    <property type="evidence" value="ECO:0007669"/>
    <property type="project" value="TreeGrafter"/>
</dbReference>
<keyword evidence="5" id="KW-0808">Transferase</keyword>
<keyword evidence="9 14" id="KW-0333">Golgi apparatus</keyword>
<comment type="subcellular location">
    <subcellularLocation>
        <location evidence="1 14">Golgi apparatus membrane</location>
        <topology evidence="1 14">Single-pass type II membrane protein</topology>
    </subcellularLocation>
</comment>
<dbReference type="PANTHER" id="PTHR11214">
    <property type="entry name" value="BETA-1,3-N-ACETYLGLUCOSAMINYLTRANSFERASE"/>
    <property type="match status" value="1"/>
</dbReference>
<evidence type="ECO:0000256" key="3">
    <source>
        <dbReference type="ARBA" id="ARBA00008661"/>
    </source>
</evidence>
<comment type="catalytic activity">
    <reaction evidence="13">
        <text>a globoside Gb4Cer (d18:1(4E)) + UDP-alpha-D-galactose = a globoside GalGb4Cer (d18:1(4E)) + UDP + H(+)</text>
        <dbReference type="Rhea" id="RHEA:41996"/>
        <dbReference type="ChEBI" id="CHEBI:15378"/>
        <dbReference type="ChEBI" id="CHEBI:18259"/>
        <dbReference type="ChEBI" id="CHEBI:58223"/>
        <dbReference type="ChEBI" id="CHEBI:62571"/>
        <dbReference type="ChEBI" id="CHEBI:66914"/>
    </reaction>
    <physiologicalReaction direction="left-to-right" evidence="13">
        <dbReference type="Rhea" id="RHEA:41997"/>
    </physiologicalReaction>
</comment>
<proteinExistence type="inferred from homology"/>
<keyword evidence="7" id="KW-0735">Signal-anchor</keyword>
<evidence type="ECO:0000256" key="9">
    <source>
        <dbReference type="ARBA" id="ARBA00023034"/>
    </source>
</evidence>
<dbReference type="GO" id="GO:0008499">
    <property type="term" value="F:N-acetyl-beta-D-glucosaminide beta-(1,3)-galactosyltransferase activity"/>
    <property type="evidence" value="ECO:0007669"/>
    <property type="project" value="TreeGrafter"/>
</dbReference>
<evidence type="ECO:0000256" key="7">
    <source>
        <dbReference type="ARBA" id="ARBA00022968"/>
    </source>
</evidence>
<dbReference type="eggNOG" id="KOG2287">
    <property type="taxonomic scope" value="Eukaryota"/>
</dbReference>
<dbReference type="Pfam" id="PF01762">
    <property type="entry name" value="Galactosyl_T"/>
    <property type="match status" value="1"/>
</dbReference>
<dbReference type="FunCoup" id="A0A1S3AIP9">
    <property type="interactions" value="51"/>
</dbReference>
<dbReference type="EC" id="2.4.1.-" evidence="14"/>
<dbReference type="Proteomes" id="UP001652624">
    <property type="component" value="Unplaced"/>
</dbReference>
<keyword evidence="12" id="KW-0325">Glycoprotein</keyword>
<keyword evidence="11" id="KW-0472">Membrane</keyword>
<evidence type="ECO:0000256" key="12">
    <source>
        <dbReference type="ARBA" id="ARBA00023180"/>
    </source>
</evidence>
<evidence type="ECO:0000256" key="14">
    <source>
        <dbReference type="RuleBase" id="RU363063"/>
    </source>
</evidence>
<dbReference type="GO" id="GO:0006629">
    <property type="term" value="P:lipid metabolic process"/>
    <property type="evidence" value="ECO:0007669"/>
    <property type="project" value="UniProtKB-KW"/>
</dbReference>
<dbReference type="RefSeq" id="XP_007535697.2">
    <property type="nucleotide sequence ID" value="XM_007535635.3"/>
</dbReference>
<dbReference type="OrthoDB" id="9661140at2759"/>
<evidence type="ECO:0000256" key="4">
    <source>
        <dbReference type="ARBA" id="ARBA00022676"/>
    </source>
</evidence>
<evidence type="ECO:0000256" key="10">
    <source>
        <dbReference type="ARBA" id="ARBA00023098"/>
    </source>
</evidence>
<keyword evidence="15" id="KW-1185">Reference proteome</keyword>
<keyword evidence="10" id="KW-0443">Lipid metabolism</keyword>
<evidence type="ECO:0000256" key="11">
    <source>
        <dbReference type="ARBA" id="ARBA00023136"/>
    </source>
</evidence>
<evidence type="ECO:0000256" key="1">
    <source>
        <dbReference type="ARBA" id="ARBA00004323"/>
    </source>
</evidence>
<evidence type="ECO:0000256" key="6">
    <source>
        <dbReference type="ARBA" id="ARBA00022692"/>
    </source>
</evidence>
<dbReference type="GeneID" id="103124877"/>
<dbReference type="InterPro" id="IPR002659">
    <property type="entry name" value="Glyco_trans_31"/>
</dbReference>
<dbReference type="Gene3D" id="3.90.550.50">
    <property type="match status" value="1"/>
</dbReference>
<evidence type="ECO:0000313" key="15">
    <source>
        <dbReference type="Proteomes" id="UP001652624"/>
    </source>
</evidence>
<protein>
    <recommendedName>
        <fullName evidence="14">Hexosyltransferase</fullName>
        <ecNumber evidence="14">2.4.1.-</ecNumber>
    </recommendedName>
</protein>
<evidence type="ECO:0000256" key="5">
    <source>
        <dbReference type="ARBA" id="ARBA00022679"/>
    </source>
</evidence>
<reference evidence="16" key="1">
    <citation type="submission" date="2025-08" db="UniProtKB">
        <authorList>
            <consortium name="RefSeq"/>
        </authorList>
    </citation>
    <scope>IDENTIFICATION</scope>
</reference>
<dbReference type="GO" id="GO:0000139">
    <property type="term" value="C:Golgi membrane"/>
    <property type="evidence" value="ECO:0007669"/>
    <property type="project" value="UniProtKB-SubCell"/>
</dbReference>
<dbReference type="GO" id="GO:0006493">
    <property type="term" value="P:protein O-linked glycosylation"/>
    <property type="evidence" value="ECO:0007669"/>
    <property type="project" value="TreeGrafter"/>
</dbReference>
<evidence type="ECO:0000256" key="2">
    <source>
        <dbReference type="ARBA" id="ARBA00004922"/>
    </source>
</evidence>
<gene>
    <name evidence="16" type="primary">LOC103124877</name>
</gene>